<name>A0A427YD52_9TREE</name>
<dbReference type="AlphaFoldDB" id="A0A427YD52"/>
<evidence type="ECO:0000313" key="2">
    <source>
        <dbReference type="Proteomes" id="UP000279259"/>
    </source>
</evidence>
<protein>
    <submittedName>
        <fullName evidence="1">Uncharacterized protein</fullName>
    </submittedName>
</protein>
<dbReference type="Proteomes" id="UP000279259">
    <property type="component" value="Unassembled WGS sequence"/>
</dbReference>
<organism evidence="1 2">
    <name type="scientific">Saitozyma podzolica</name>
    <dbReference type="NCBI Taxonomy" id="1890683"/>
    <lineage>
        <taxon>Eukaryota</taxon>
        <taxon>Fungi</taxon>
        <taxon>Dikarya</taxon>
        <taxon>Basidiomycota</taxon>
        <taxon>Agaricomycotina</taxon>
        <taxon>Tremellomycetes</taxon>
        <taxon>Tremellales</taxon>
        <taxon>Trimorphomycetaceae</taxon>
        <taxon>Saitozyma</taxon>
    </lineage>
</organism>
<reference evidence="1 2" key="1">
    <citation type="submission" date="2018-11" db="EMBL/GenBank/DDBJ databases">
        <title>Genome sequence of Saitozyma podzolica DSM 27192.</title>
        <authorList>
            <person name="Aliyu H."/>
            <person name="Gorte O."/>
            <person name="Ochsenreither K."/>
        </authorList>
    </citation>
    <scope>NUCLEOTIDE SEQUENCE [LARGE SCALE GENOMIC DNA]</scope>
    <source>
        <strain evidence="1 2">DSM 27192</strain>
    </source>
</reference>
<sequence>MRDLCDFVYLRALDKGPLWIGLTRLSTGLFQWNYQGSALSESATLTNGIYETINSGSTLEVTVTYPKGATTPQSGLNLVIVDPAANGQYLALISSTTPDALYLIGASATTVPGALPVNTIESTLGVGAYLETAVWTLDPTTWNLSAEWTRPVGAFGNETVPLVFMVTEAPSPYLTGNSTAFNAANVNDPYTEVTAGLEVLSTCRSLGADCSASTDCCSGLCAPDSVTLLNICQTPSG</sequence>
<gene>
    <name evidence="1" type="ORF">EHS25_002741</name>
</gene>
<comment type="caution">
    <text evidence="1">The sequence shown here is derived from an EMBL/GenBank/DDBJ whole genome shotgun (WGS) entry which is preliminary data.</text>
</comment>
<dbReference type="EMBL" id="RSCD01000015">
    <property type="protein sequence ID" value="RSH89075.1"/>
    <property type="molecule type" value="Genomic_DNA"/>
</dbReference>
<keyword evidence="2" id="KW-1185">Reference proteome</keyword>
<dbReference type="OrthoDB" id="4584900at2759"/>
<accession>A0A427YD52</accession>
<proteinExistence type="predicted"/>
<evidence type="ECO:0000313" key="1">
    <source>
        <dbReference type="EMBL" id="RSH89075.1"/>
    </source>
</evidence>